<dbReference type="SMART" id="SM00028">
    <property type="entry name" value="TPR"/>
    <property type="match status" value="2"/>
</dbReference>
<dbReference type="InterPro" id="IPR011990">
    <property type="entry name" value="TPR-like_helical_dom_sf"/>
</dbReference>
<dbReference type="Gene3D" id="1.25.40.10">
    <property type="entry name" value="Tetratricopeptide repeat domain"/>
    <property type="match status" value="1"/>
</dbReference>
<dbReference type="OrthoDB" id="271750at2"/>
<evidence type="ECO:0000313" key="2">
    <source>
        <dbReference type="EMBL" id="QDV07640.1"/>
    </source>
</evidence>
<accession>A0A518EU71</accession>
<organism evidence="2 3">
    <name type="scientific">Saltatorellus ferox</name>
    <dbReference type="NCBI Taxonomy" id="2528018"/>
    <lineage>
        <taxon>Bacteria</taxon>
        <taxon>Pseudomonadati</taxon>
        <taxon>Planctomycetota</taxon>
        <taxon>Planctomycetia</taxon>
        <taxon>Planctomycetia incertae sedis</taxon>
        <taxon>Saltatorellus</taxon>
    </lineage>
</organism>
<dbReference type="RefSeq" id="WP_145198871.1">
    <property type="nucleotide sequence ID" value="NZ_CP036434.1"/>
</dbReference>
<name>A0A518EU71_9BACT</name>
<evidence type="ECO:0000313" key="3">
    <source>
        <dbReference type="Proteomes" id="UP000320390"/>
    </source>
</evidence>
<evidence type="ECO:0000256" key="1">
    <source>
        <dbReference type="PROSITE-ProRule" id="PRU00339"/>
    </source>
</evidence>
<feature type="repeat" description="TPR" evidence="1">
    <location>
        <begin position="38"/>
        <end position="71"/>
    </location>
</feature>
<gene>
    <name evidence="2" type="ORF">Poly30_31680</name>
</gene>
<keyword evidence="1" id="KW-0802">TPR repeat</keyword>
<dbReference type="NCBIfam" id="NF047558">
    <property type="entry name" value="TPR_END_plus"/>
    <property type="match status" value="1"/>
</dbReference>
<keyword evidence="3" id="KW-1185">Reference proteome</keyword>
<dbReference type="InterPro" id="IPR019734">
    <property type="entry name" value="TPR_rpt"/>
</dbReference>
<dbReference type="EMBL" id="CP036434">
    <property type="protein sequence ID" value="QDV07640.1"/>
    <property type="molecule type" value="Genomic_DNA"/>
</dbReference>
<dbReference type="Proteomes" id="UP000320390">
    <property type="component" value="Chromosome"/>
</dbReference>
<protein>
    <submittedName>
        <fullName evidence="2">Uncharacterized protein</fullName>
    </submittedName>
</protein>
<dbReference type="SUPFAM" id="SSF48452">
    <property type="entry name" value="TPR-like"/>
    <property type="match status" value="1"/>
</dbReference>
<reference evidence="2 3" key="1">
    <citation type="submission" date="2019-02" db="EMBL/GenBank/DDBJ databases">
        <title>Deep-cultivation of Planctomycetes and their phenomic and genomic characterization uncovers novel biology.</title>
        <authorList>
            <person name="Wiegand S."/>
            <person name="Jogler M."/>
            <person name="Boedeker C."/>
            <person name="Pinto D."/>
            <person name="Vollmers J."/>
            <person name="Rivas-Marin E."/>
            <person name="Kohn T."/>
            <person name="Peeters S.H."/>
            <person name="Heuer A."/>
            <person name="Rast P."/>
            <person name="Oberbeckmann S."/>
            <person name="Bunk B."/>
            <person name="Jeske O."/>
            <person name="Meyerdierks A."/>
            <person name="Storesund J.E."/>
            <person name="Kallscheuer N."/>
            <person name="Luecker S."/>
            <person name="Lage O.M."/>
            <person name="Pohl T."/>
            <person name="Merkel B.J."/>
            <person name="Hornburger P."/>
            <person name="Mueller R.-W."/>
            <person name="Bruemmer F."/>
            <person name="Labrenz M."/>
            <person name="Spormann A.M."/>
            <person name="Op den Camp H."/>
            <person name="Overmann J."/>
            <person name="Amann R."/>
            <person name="Jetten M.S.M."/>
            <person name="Mascher T."/>
            <person name="Medema M.H."/>
            <person name="Devos D.P."/>
            <person name="Kaster A.-K."/>
            <person name="Ovreas L."/>
            <person name="Rohde M."/>
            <person name="Galperin M.Y."/>
            <person name="Jogler C."/>
        </authorList>
    </citation>
    <scope>NUCLEOTIDE SEQUENCE [LARGE SCALE GENOMIC DNA]</scope>
    <source>
        <strain evidence="2 3">Poly30</strain>
    </source>
</reference>
<sequence>MMDALRIPPDCSAKFDRIGEEFLAAIYSAATDRQPHNVEVLAELGHVYTRLGRYQDGLEVDHKLVRFAPEDPTIRYNLACSQALLGLHDEACSTLETALELGYDDLHFLTEDEDLRSLRGYPRFEELLRKIKAPDSGIQDS</sequence>
<proteinExistence type="predicted"/>
<dbReference type="AlphaFoldDB" id="A0A518EU71"/>
<dbReference type="PROSITE" id="PS50005">
    <property type="entry name" value="TPR"/>
    <property type="match status" value="1"/>
</dbReference>